<feature type="transmembrane region" description="Helical" evidence="1">
    <location>
        <begin position="88"/>
        <end position="107"/>
    </location>
</feature>
<feature type="transmembrane region" description="Helical" evidence="1">
    <location>
        <begin position="282"/>
        <end position="298"/>
    </location>
</feature>
<feature type="transmembrane region" description="Helical" evidence="1">
    <location>
        <begin position="162"/>
        <end position="195"/>
    </location>
</feature>
<feature type="transmembrane region" description="Helical" evidence="1">
    <location>
        <begin position="304"/>
        <end position="321"/>
    </location>
</feature>
<protein>
    <recommendedName>
        <fullName evidence="4">Glycosyltransferase RgtA/B/C/D-like domain-containing protein</fullName>
    </recommendedName>
</protein>
<proteinExistence type="predicted"/>
<keyword evidence="1" id="KW-1133">Transmembrane helix</keyword>
<keyword evidence="1" id="KW-0472">Membrane</keyword>
<dbReference type="EMBL" id="VHJB01000073">
    <property type="protein sequence ID" value="TPV33608.1"/>
    <property type="molecule type" value="Genomic_DNA"/>
</dbReference>
<sequence>MITLSHINVLKQNETTAELFKLCQFFMLMFAIIVVEMNQQPLIISLDRVLEQWSTLLPDFFVGKQDFLFSYGPLYWLQGSPVVQYSQASYFISLFFISLYCALNWALMLRLAINARCVFFFAVIYIVFIKVYNAYAVFFTLPLFIIVYLRQNSLDKLWDKKIFLSAAALLVAFLFYFRFFYGIVGVLTIGSYLVSTHLLGRRHLSPVAFFLSVTVLLYIIFGSLIFRDSYSIVNYALINSQLSFGNSVDMNYDLDIKEQAYYIIFAIFILFNFYLVKCQRTLFLTVNGLLLIFVKIGFSRADHYISYFIMPVALFSLLILVSNYKYKYLLAGLILSLLFYLGNMPIYNGAKRIDVFSTHEDFSKSLKERAAERHHKFKLPQDVIAEVGNSTIDVYPYNNEYTTANKLNYWHRPSFQNYMTLTPKLDQLNADFYEGNDKPEYVLWTASITCVSNDCSVFDDFDGKYILNEDPLTTMAILKNYKSVRVIFDLNHKPIMLMKKTPNAQDLNIKKTGDIKIKFGEWIKIPRTDDVIVKLKPQFRMTILARLQNLFFHGSVIYVNYRLFNGEIKRYRLNIINAQSGVWISPLLDSLPLQGQRVSEVMIETTDKHYFEPQFKAHFVEYQFSGISIDEKIAPRFTSYKPAGLSNSVAVCVATIDKLKQSNFTLDNVVSKRLTSEGWAAYSIEKNLAPQAIWLTLQDEQGRKFFVPADKTLRQDVANAFNKPDLVNAGYKVFADITPFKGQYKAGLAIAGEGKLIECDNFAQPITIQ</sequence>
<dbReference type="Proteomes" id="UP000315469">
    <property type="component" value="Unassembled WGS sequence"/>
</dbReference>
<feature type="transmembrane region" description="Helical" evidence="1">
    <location>
        <begin position="119"/>
        <end position="150"/>
    </location>
</feature>
<organism evidence="2 3">
    <name type="scientific">Pantoea eucalypti</name>
    <dbReference type="NCBI Taxonomy" id="470933"/>
    <lineage>
        <taxon>Bacteria</taxon>
        <taxon>Pseudomonadati</taxon>
        <taxon>Pseudomonadota</taxon>
        <taxon>Gammaproteobacteria</taxon>
        <taxon>Enterobacterales</taxon>
        <taxon>Erwiniaceae</taxon>
        <taxon>Pantoea</taxon>
    </lineage>
</organism>
<feature type="transmembrane region" description="Helical" evidence="1">
    <location>
        <begin position="207"/>
        <end position="226"/>
    </location>
</feature>
<evidence type="ECO:0000313" key="2">
    <source>
        <dbReference type="EMBL" id="TPV33608.1"/>
    </source>
</evidence>
<feature type="transmembrane region" description="Helical" evidence="1">
    <location>
        <begin position="259"/>
        <end position="275"/>
    </location>
</feature>
<dbReference type="RefSeq" id="WP_140916228.1">
    <property type="nucleotide sequence ID" value="NZ_CP045720.1"/>
</dbReference>
<gene>
    <name evidence="2" type="ORF">FJW02_15790</name>
</gene>
<evidence type="ECO:0008006" key="4">
    <source>
        <dbReference type="Google" id="ProtNLM"/>
    </source>
</evidence>
<evidence type="ECO:0000256" key="1">
    <source>
        <dbReference type="SAM" id="Phobius"/>
    </source>
</evidence>
<dbReference type="GeneID" id="90520594"/>
<comment type="caution">
    <text evidence="2">The sequence shown here is derived from an EMBL/GenBank/DDBJ whole genome shotgun (WGS) entry which is preliminary data.</text>
</comment>
<reference evidence="2 3" key="1">
    <citation type="submission" date="2019-06" db="EMBL/GenBank/DDBJ databases">
        <title>Taxogenomics and systematics of the genus Pantoea.</title>
        <authorList>
            <person name="Tambong J.T."/>
        </authorList>
    </citation>
    <scope>NUCLEOTIDE SEQUENCE [LARGE SCALE GENOMIC DNA]</scope>
    <source>
        <strain evidence="2 3">LMG 24197</strain>
    </source>
</reference>
<keyword evidence="3" id="KW-1185">Reference proteome</keyword>
<feature type="transmembrane region" description="Helical" evidence="1">
    <location>
        <begin position="328"/>
        <end position="347"/>
    </location>
</feature>
<keyword evidence="1" id="KW-0812">Transmembrane</keyword>
<evidence type="ECO:0000313" key="3">
    <source>
        <dbReference type="Proteomes" id="UP000315469"/>
    </source>
</evidence>
<accession>A0ABY2ZHE4</accession>
<name>A0ABY2ZHE4_9GAMM</name>
<feature type="transmembrane region" description="Helical" evidence="1">
    <location>
        <begin position="19"/>
        <end position="35"/>
    </location>
</feature>